<dbReference type="InterPro" id="IPR020560">
    <property type="entry name" value="PRibGlycinamide_synth_C-dom"/>
</dbReference>
<dbReference type="AlphaFoldDB" id="A0A1I4BVS9"/>
<dbReference type="Gene3D" id="3.30.470.20">
    <property type="entry name" value="ATP-grasp fold, B domain"/>
    <property type="match status" value="1"/>
</dbReference>
<comment type="similarity">
    <text evidence="11">Belongs to the GARS family.</text>
</comment>
<evidence type="ECO:0000256" key="6">
    <source>
        <dbReference type="ARBA" id="ARBA00022741"/>
    </source>
</evidence>
<dbReference type="EMBL" id="FOTC01000001">
    <property type="protein sequence ID" value="SFK72096.1"/>
    <property type="molecule type" value="Genomic_DNA"/>
</dbReference>
<dbReference type="PROSITE" id="PS50975">
    <property type="entry name" value="ATP_GRASP"/>
    <property type="match status" value="1"/>
</dbReference>
<dbReference type="SUPFAM" id="SSF51246">
    <property type="entry name" value="Rudiment single hybrid motif"/>
    <property type="match status" value="1"/>
</dbReference>
<keyword evidence="8 14" id="KW-0067">ATP-binding</keyword>
<organism evidence="16 17">
    <name type="scientific">Halogranum rubrum</name>
    <dbReference type="NCBI Taxonomy" id="553466"/>
    <lineage>
        <taxon>Archaea</taxon>
        <taxon>Methanobacteriati</taxon>
        <taxon>Methanobacteriota</taxon>
        <taxon>Stenosarchaea group</taxon>
        <taxon>Halobacteria</taxon>
        <taxon>Halobacteriales</taxon>
        <taxon>Haloferacaceae</taxon>
    </lineage>
</organism>
<dbReference type="InterPro" id="IPR011054">
    <property type="entry name" value="Rudment_hybrid_motif"/>
</dbReference>
<dbReference type="PANTHER" id="PTHR43472">
    <property type="entry name" value="PHOSPHORIBOSYLAMINE--GLYCINE LIGASE"/>
    <property type="match status" value="1"/>
</dbReference>
<evidence type="ECO:0000256" key="12">
    <source>
        <dbReference type="ARBA" id="ARBA00042242"/>
    </source>
</evidence>
<keyword evidence="10" id="KW-0464">Manganese</keyword>
<dbReference type="InterPro" id="IPR011761">
    <property type="entry name" value="ATP-grasp"/>
</dbReference>
<dbReference type="GO" id="GO:0046872">
    <property type="term" value="F:metal ion binding"/>
    <property type="evidence" value="ECO:0007669"/>
    <property type="project" value="InterPro"/>
</dbReference>
<evidence type="ECO:0000256" key="8">
    <source>
        <dbReference type="ARBA" id="ARBA00022840"/>
    </source>
</evidence>
<accession>A0A1I4BVS9</accession>
<gene>
    <name evidence="16" type="ORF">SAMN04487950_0763</name>
</gene>
<keyword evidence="6 14" id="KW-0547">Nucleotide-binding</keyword>
<dbReference type="GO" id="GO:0009113">
    <property type="term" value="P:purine nucleobase biosynthetic process"/>
    <property type="evidence" value="ECO:0007669"/>
    <property type="project" value="InterPro"/>
</dbReference>
<dbReference type="SMART" id="SM01210">
    <property type="entry name" value="GARS_C"/>
    <property type="match status" value="1"/>
</dbReference>
<dbReference type="RefSeq" id="WP_089865875.1">
    <property type="nucleotide sequence ID" value="NZ_FOTC01000001.1"/>
</dbReference>
<dbReference type="Pfam" id="PF01071">
    <property type="entry name" value="GARS_A"/>
    <property type="match status" value="1"/>
</dbReference>
<dbReference type="InterPro" id="IPR020561">
    <property type="entry name" value="PRibGlycinamid_synth_ATP-grasp"/>
</dbReference>
<evidence type="ECO:0000256" key="14">
    <source>
        <dbReference type="PROSITE-ProRule" id="PRU00409"/>
    </source>
</evidence>
<evidence type="ECO:0000313" key="16">
    <source>
        <dbReference type="EMBL" id="SFK72096.1"/>
    </source>
</evidence>
<dbReference type="GO" id="GO:0005524">
    <property type="term" value="F:ATP binding"/>
    <property type="evidence" value="ECO:0007669"/>
    <property type="project" value="UniProtKB-UniRule"/>
</dbReference>
<dbReference type="UniPathway" id="UPA00074">
    <property type="reaction ID" value="UER00125"/>
</dbReference>
<evidence type="ECO:0000313" key="17">
    <source>
        <dbReference type="Proteomes" id="UP000199607"/>
    </source>
</evidence>
<evidence type="ECO:0000256" key="5">
    <source>
        <dbReference type="ARBA" id="ARBA00022598"/>
    </source>
</evidence>
<name>A0A1I4BVS9_9EURY</name>
<evidence type="ECO:0000256" key="7">
    <source>
        <dbReference type="ARBA" id="ARBA00022755"/>
    </source>
</evidence>
<comment type="cofactor">
    <cofactor evidence="1">
        <name>Mn(2+)</name>
        <dbReference type="ChEBI" id="CHEBI:29035"/>
    </cofactor>
</comment>
<evidence type="ECO:0000256" key="9">
    <source>
        <dbReference type="ARBA" id="ARBA00022842"/>
    </source>
</evidence>
<dbReference type="GO" id="GO:0006189">
    <property type="term" value="P:'de novo' IMP biosynthetic process"/>
    <property type="evidence" value="ECO:0007669"/>
    <property type="project" value="UniProtKB-UniPathway"/>
</dbReference>
<dbReference type="InterPro" id="IPR037123">
    <property type="entry name" value="PRibGlycinamide_synth_C_sf"/>
</dbReference>
<evidence type="ECO:0000256" key="3">
    <source>
        <dbReference type="ARBA" id="ARBA00005174"/>
    </source>
</evidence>
<evidence type="ECO:0000256" key="11">
    <source>
        <dbReference type="ARBA" id="ARBA00038345"/>
    </source>
</evidence>
<dbReference type="STRING" id="553466.SAMN04487950_0763"/>
<proteinExistence type="inferred from homology"/>
<dbReference type="SMART" id="SM01209">
    <property type="entry name" value="GARS_A"/>
    <property type="match status" value="1"/>
</dbReference>
<dbReference type="Gene3D" id="3.90.600.10">
    <property type="entry name" value="Phosphoribosylglycinamide synthetase, C-terminal domain"/>
    <property type="match status" value="1"/>
</dbReference>
<evidence type="ECO:0000259" key="15">
    <source>
        <dbReference type="PROSITE" id="PS50975"/>
    </source>
</evidence>
<dbReference type="EC" id="6.3.4.13" evidence="4"/>
<keyword evidence="9" id="KW-0460">Magnesium</keyword>
<reference evidence="17" key="1">
    <citation type="submission" date="2016-10" db="EMBL/GenBank/DDBJ databases">
        <authorList>
            <person name="Varghese N."/>
            <person name="Submissions S."/>
        </authorList>
    </citation>
    <scope>NUCLEOTIDE SEQUENCE [LARGE SCALE GENOMIC DNA]</scope>
    <source>
        <strain evidence="17">CGMCC 1.7738</strain>
    </source>
</reference>
<protein>
    <recommendedName>
        <fullName evidence="4">phosphoribosylamine--glycine ligase</fullName>
        <ecNumber evidence="4">6.3.4.13</ecNumber>
    </recommendedName>
    <alternativeName>
        <fullName evidence="12">Glycinamide ribonucleotide synthetase</fullName>
    </alternativeName>
    <alternativeName>
        <fullName evidence="13">Phosphoribosylglycinamide synthetase</fullName>
    </alternativeName>
</protein>
<keyword evidence="7" id="KW-0658">Purine biosynthesis</keyword>
<keyword evidence="17" id="KW-1185">Reference proteome</keyword>
<sequence length="442" mass="50446">MARFLYVSIDGLVGDVAWRTKAEGHDVRYFIENEAEREIANGFVEKVDDWEAHVEWADTIVFDDIFGMGTHAERLREEGHHVVGGTAYTDRLEDDRNFGQRELQEMGIETLPHREFRDFDEAVQFIRDNPDPYVIKPSGQVQNVKRLVFVGEEDDGADTIRILQSYKKSWGDKIERFELQKRADGVEIAIGAFFNGSEFLTPVCVNFEHKRLFPGNVGPATGEMGTSMTWTGPNRLFRRTLKRLEPRLAEEGYVGYMDLNCIVNGEGIYPLEFTPRFGYPTIFLMEESMQTPIGDFFHRIARGESPELSVHEGFQIAVRVCLPPFPFTDEQTFSEFAENAAIGFESHRPTEWTERDQLANAPEGVHIEDVKCEGGQWRVAGSSGVVLVVTGMGLTMREAQEQAYERVDNVVLPNKYYRDDIGERWVDGDGDRLHAWGYFGEE</sequence>
<comment type="cofactor">
    <cofactor evidence="2">
        <name>Mg(2+)</name>
        <dbReference type="ChEBI" id="CHEBI:18420"/>
    </cofactor>
</comment>
<evidence type="ECO:0000256" key="2">
    <source>
        <dbReference type="ARBA" id="ARBA00001946"/>
    </source>
</evidence>
<dbReference type="Pfam" id="PF02843">
    <property type="entry name" value="GARS_C"/>
    <property type="match status" value="1"/>
</dbReference>
<dbReference type="Proteomes" id="UP000199607">
    <property type="component" value="Unassembled WGS sequence"/>
</dbReference>
<evidence type="ECO:0000256" key="4">
    <source>
        <dbReference type="ARBA" id="ARBA00013255"/>
    </source>
</evidence>
<keyword evidence="5 16" id="KW-0436">Ligase</keyword>
<evidence type="ECO:0000256" key="13">
    <source>
        <dbReference type="ARBA" id="ARBA00042864"/>
    </source>
</evidence>
<dbReference type="GO" id="GO:0004637">
    <property type="term" value="F:phosphoribosylamine-glycine ligase activity"/>
    <property type="evidence" value="ECO:0007669"/>
    <property type="project" value="UniProtKB-EC"/>
</dbReference>
<comment type="pathway">
    <text evidence="3">Purine metabolism; IMP biosynthesis via de novo pathway; N(1)-(5-phospho-D-ribosyl)glycinamide from 5-phospho-alpha-D-ribose 1-diphosphate: step 2/2.</text>
</comment>
<feature type="domain" description="ATP-grasp" evidence="15">
    <location>
        <begin position="100"/>
        <end position="302"/>
    </location>
</feature>
<dbReference type="InterPro" id="IPR000115">
    <property type="entry name" value="PRibGlycinamide_synth"/>
</dbReference>
<evidence type="ECO:0000256" key="10">
    <source>
        <dbReference type="ARBA" id="ARBA00023211"/>
    </source>
</evidence>
<evidence type="ECO:0000256" key="1">
    <source>
        <dbReference type="ARBA" id="ARBA00001936"/>
    </source>
</evidence>
<dbReference type="PANTHER" id="PTHR43472:SF1">
    <property type="entry name" value="PHOSPHORIBOSYLAMINE--GLYCINE LIGASE, CHLOROPLASTIC"/>
    <property type="match status" value="1"/>
</dbReference>
<dbReference type="SUPFAM" id="SSF56059">
    <property type="entry name" value="Glutathione synthetase ATP-binding domain-like"/>
    <property type="match status" value="1"/>
</dbReference>